<dbReference type="InterPro" id="IPR012878">
    <property type="entry name" value="Beta-AFase-like_GH127_cat"/>
</dbReference>
<dbReference type="Proteomes" id="UP000603141">
    <property type="component" value="Unassembled WGS sequence"/>
</dbReference>
<dbReference type="AlphaFoldDB" id="A0A934VUB9"/>
<feature type="domain" description="Non-reducing end beta-L-arabinofuranosidase-like GH127 catalytic" evidence="3">
    <location>
        <begin position="84"/>
        <end position="393"/>
    </location>
</feature>
<dbReference type="InterPro" id="IPR049174">
    <property type="entry name" value="Beta-AFase-like"/>
</dbReference>
<evidence type="ECO:0000313" key="6">
    <source>
        <dbReference type="Proteomes" id="UP000603141"/>
    </source>
</evidence>
<protein>
    <submittedName>
        <fullName evidence="5">Glycoside hydrolase family 127 protein</fullName>
    </submittedName>
</protein>
<evidence type="ECO:0000259" key="4">
    <source>
        <dbReference type="Pfam" id="PF20736"/>
    </source>
</evidence>
<dbReference type="GO" id="GO:0005975">
    <property type="term" value="P:carbohydrate metabolic process"/>
    <property type="evidence" value="ECO:0007669"/>
    <property type="project" value="InterPro"/>
</dbReference>
<dbReference type="EMBL" id="JAENIJ010000010">
    <property type="protein sequence ID" value="MBK1882367.1"/>
    <property type="molecule type" value="Genomic_DNA"/>
</dbReference>
<gene>
    <name evidence="5" type="ORF">JIN85_08075</name>
</gene>
<dbReference type="PANTHER" id="PTHR43465:SF2">
    <property type="entry name" value="DUF1680 DOMAIN PROTEIN (AFU_ORTHOLOGUE AFUA_1G08910)"/>
    <property type="match status" value="1"/>
</dbReference>
<dbReference type="PANTHER" id="PTHR43465">
    <property type="entry name" value="DUF1680 DOMAIN PROTEIN (AFU_ORTHOLOGUE AFUA_1G08910)"/>
    <property type="match status" value="1"/>
</dbReference>
<keyword evidence="1" id="KW-0732">Signal</keyword>
<sequence>MKLSTFFPALFFSGVIPTASAAEPTYNRAPLQPIPYTALPLGSVKPAGWLRTQLELQRDGLTGHAEELLPAVNFDSAWRGGNGENWEKGPYYLKGLIPLAWGLDDETLKKAAKDWIDPILSSQRPDGFYGPENNTDWWPRMVVNYLLRDYQEATGDPRIEPFLSKYYAYMSSHLDADPLKDWGMSRAGDDIDNIFWLYNRTGEKKLLTLAKKLSQQAYPWTEIFEQNKFLQYDSYQPRHGVNIPQALKMPAVYSQLSKNEEDRKAFQQGVAHLMKDHGLSVGINSGTEFLAGSSTTEGIELCSIVERMLSDATAARILGDCSIADHLELMAFNALPGSLSSNIHQHVYFCVPNNVIAKHGGVGYAQDYDNANNPGPISGFPCCCYNFHMGWPKLLQNSWAATSDGGLAPLVYVPSTVTTTLKSGHQVTIREETGYPFKDTIRFSFDLTDSVRFPLTLRVPGWCKEPTITLNGAGMKFSKIIQREWKPGDVLELKLPMPLDAVPGINQTVSIRRGPLIYSLAIQEDWESTHHAAIAGFDSYDVLPEKPWNYALQLDPKNLSESIQITETDLPENPYQSGAAPVKLSMHARRLPSWKLAANGLVATDPPMSPVSSEEPLETVTLVPFGSQMLRVTSFPVLGNPSAPAKSFSDDFADGDYEGWLTYGTGWFVKEGKLQPAVNANTNSAGAFGVKAIVPATDFSDLDYEASVAVGPIGDAGLMFRVRNASLGADSYDGYYVGISAEKQRVVLGKAVNQRWVEITSKAFKITPSTSYQLRIKASGSHLEVFLLDQKILNATDDSYQSGCIGVREYTPDPAKTIATFTSVQAKAD</sequence>
<reference evidence="5" key="1">
    <citation type="submission" date="2021-01" db="EMBL/GenBank/DDBJ databases">
        <title>Modified the classification status of verrucomicrobia.</title>
        <authorList>
            <person name="Feng X."/>
        </authorList>
    </citation>
    <scope>NUCLEOTIDE SEQUENCE</scope>
    <source>
        <strain evidence="5">KCTC 22041</strain>
    </source>
</reference>
<evidence type="ECO:0000259" key="3">
    <source>
        <dbReference type="Pfam" id="PF07944"/>
    </source>
</evidence>
<dbReference type="GO" id="GO:0016787">
    <property type="term" value="F:hydrolase activity"/>
    <property type="evidence" value="ECO:0007669"/>
    <property type="project" value="UniProtKB-KW"/>
</dbReference>
<dbReference type="Pfam" id="PF06439">
    <property type="entry name" value="3keto-disac_hyd"/>
    <property type="match status" value="1"/>
</dbReference>
<feature type="chain" id="PRO_5036860536" evidence="1">
    <location>
        <begin position="22"/>
        <end position="829"/>
    </location>
</feature>
<dbReference type="InterPro" id="IPR008928">
    <property type="entry name" value="6-hairpin_glycosidase_sf"/>
</dbReference>
<organism evidence="5 6">
    <name type="scientific">Luteolibacter pohnpeiensis</name>
    <dbReference type="NCBI Taxonomy" id="454153"/>
    <lineage>
        <taxon>Bacteria</taxon>
        <taxon>Pseudomonadati</taxon>
        <taxon>Verrucomicrobiota</taxon>
        <taxon>Verrucomicrobiia</taxon>
        <taxon>Verrucomicrobiales</taxon>
        <taxon>Verrucomicrobiaceae</taxon>
        <taxon>Luteolibacter</taxon>
    </lineage>
</organism>
<dbReference type="InterPro" id="IPR010496">
    <property type="entry name" value="AL/BT2_dom"/>
</dbReference>
<evidence type="ECO:0000313" key="5">
    <source>
        <dbReference type="EMBL" id="MBK1882367.1"/>
    </source>
</evidence>
<dbReference type="InterPro" id="IPR049046">
    <property type="entry name" value="Beta-AFase-like_GH127_middle"/>
</dbReference>
<dbReference type="Gene3D" id="2.60.120.560">
    <property type="entry name" value="Exo-inulinase, domain 1"/>
    <property type="match status" value="1"/>
</dbReference>
<accession>A0A934VUB9</accession>
<feature type="signal peptide" evidence="1">
    <location>
        <begin position="1"/>
        <end position="21"/>
    </location>
</feature>
<keyword evidence="6" id="KW-1185">Reference proteome</keyword>
<comment type="caution">
    <text evidence="5">The sequence shown here is derived from an EMBL/GenBank/DDBJ whole genome shotgun (WGS) entry which is preliminary data.</text>
</comment>
<dbReference type="Pfam" id="PF20736">
    <property type="entry name" value="Glyco_hydro127M"/>
    <property type="match status" value="1"/>
</dbReference>
<proteinExistence type="predicted"/>
<dbReference type="Pfam" id="PF07944">
    <property type="entry name" value="Beta-AFase-like_GH127_cat"/>
    <property type="match status" value="1"/>
</dbReference>
<dbReference type="RefSeq" id="WP_200269435.1">
    <property type="nucleotide sequence ID" value="NZ_JAENIJ010000010.1"/>
</dbReference>
<evidence type="ECO:0000256" key="1">
    <source>
        <dbReference type="SAM" id="SignalP"/>
    </source>
</evidence>
<dbReference type="SUPFAM" id="SSF48208">
    <property type="entry name" value="Six-hairpin glycosidases"/>
    <property type="match status" value="1"/>
</dbReference>
<feature type="domain" description="Non-reducing end beta-L-arabinofuranosidase-like GH127 middle" evidence="4">
    <location>
        <begin position="411"/>
        <end position="497"/>
    </location>
</feature>
<feature type="domain" description="3-keto-alpha-glucoside-1,2-lyase/3-keto-2-hydroxy-glucal hydratase" evidence="2">
    <location>
        <begin position="654"/>
        <end position="807"/>
    </location>
</feature>
<evidence type="ECO:0000259" key="2">
    <source>
        <dbReference type="Pfam" id="PF06439"/>
    </source>
</evidence>
<name>A0A934VUB9_9BACT</name>
<keyword evidence="5" id="KW-0378">Hydrolase</keyword>